<dbReference type="PANTHER" id="PTHR11767:SF115">
    <property type="entry name" value="INWARDLY RECTIFYING POTASSIUM CHANNEL 3, ISOFORM D"/>
    <property type="match status" value="1"/>
</dbReference>
<protein>
    <submittedName>
        <fullName evidence="16">ATP-sensitive inward rectifier potassium channel 12 isoform X1</fullName>
    </submittedName>
</protein>
<feature type="domain" description="Potassium channel inwardly rectifying transmembrane" evidence="13">
    <location>
        <begin position="114"/>
        <end position="260"/>
    </location>
</feature>
<keyword evidence="4 11" id="KW-0812">Transmembrane</keyword>
<dbReference type="InterPro" id="IPR014756">
    <property type="entry name" value="Ig_E-set"/>
</dbReference>
<reference evidence="16" key="1">
    <citation type="submission" date="2025-08" db="UniProtKB">
        <authorList>
            <consortium name="RefSeq"/>
        </authorList>
    </citation>
    <scope>IDENTIFICATION</scope>
    <source>
        <strain evidence="16">Aabys</strain>
        <tissue evidence="16">Whole body</tissue>
    </source>
</reference>
<dbReference type="GeneID" id="101897737"/>
<evidence type="ECO:0000259" key="14">
    <source>
        <dbReference type="Pfam" id="PF17655"/>
    </source>
</evidence>
<evidence type="ECO:0000256" key="12">
    <source>
        <dbReference type="SAM" id="Phobius"/>
    </source>
</evidence>
<dbReference type="Gene3D" id="2.60.40.1400">
    <property type="entry name" value="G protein-activated inward rectifier potassium channel 1"/>
    <property type="match status" value="1"/>
</dbReference>
<evidence type="ECO:0000259" key="13">
    <source>
        <dbReference type="Pfam" id="PF01007"/>
    </source>
</evidence>
<evidence type="ECO:0000256" key="5">
    <source>
        <dbReference type="ARBA" id="ARBA00022882"/>
    </source>
</evidence>
<feature type="transmembrane region" description="Helical" evidence="12">
    <location>
        <begin position="232"/>
        <end position="255"/>
    </location>
</feature>
<evidence type="ECO:0000256" key="10">
    <source>
        <dbReference type="ARBA" id="ARBA00023303"/>
    </source>
</evidence>
<feature type="transmembrane region" description="Helical" evidence="12">
    <location>
        <begin position="151"/>
        <end position="173"/>
    </location>
</feature>
<comment type="similarity">
    <text evidence="11">Belongs to the inward rectifier-type potassium channel (TC 1.A.2.1) family.</text>
</comment>
<dbReference type="RefSeq" id="XP_058987304.1">
    <property type="nucleotide sequence ID" value="XM_059131321.1"/>
</dbReference>
<dbReference type="PANTHER" id="PTHR11767">
    <property type="entry name" value="INWARD RECTIFIER POTASSIUM CHANNEL"/>
    <property type="match status" value="1"/>
</dbReference>
<keyword evidence="8 11" id="KW-0406">Ion transport</keyword>
<evidence type="ECO:0000256" key="4">
    <source>
        <dbReference type="ARBA" id="ARBA00022692"/>
    </source>
</evidence>
<keyword evidence="5 11" id="KW-0851">Voltage-gated channel</keyword>
<evidence type="ECO:0000256" key="8">
    <source>
        <dbReference type="ARBA" id="ARBA00023065"/>
    </source>
</evidence>
<keyword evidence="6 11" id="KW-0630">Potassium</keyword>
<organism evidence="15 16">
    <name type="scientific">Musca domestica</name>
    <name type="common">House fly</name>
    <dbReference type="NCBI Taxonomy" id="7370"/>
    <lineage>
        <taxon>Eukaryota</taxon>
        <taxon>Metazoa</taxon>
        <taxon>Ecdysozoa</taxon>
        <taxon>Arthropoda</taxon>
        <taxon>Hexapoda</taxon>
        <taxon>Insecta</taxon>
        <taxon>Pterygota</taxon>
        <taxon>Neoptera</taxon>
        <taxon>Endopterygota</taxon>
        <taxon>Diptera</taxon>
        <taxon>Brachycera</taxon>
        <taxon>Muscomorpha</taxon>
        <taxon>Muscoidea</taxon>
        <taxon>Muscidae</taxon>
        <taxon>Musca</taxon>
    </lineage>
</organism>
<dbReference type="GO" id="GO:0034220">
    <property type="term" value="P:monoatomic ion transmembrane transport"/>
    <property type="evidence" value="ECO:0007669"/>
    <property type="project" value="UniProtKB-KW"/>
</dbReference>
<dbReference type="InterPro" id="IPR041647">
    <property type="entry name" value="IRK_C"/>
</dbReference>
<evidence type="ECO:0000256" key="2">
    <source>
        <dbReference type="ARBA" id="ARBA00022448"/>
    </source>
</evidence>
<evidence type="ECO:0000256" key="11">
    <source>
        <dbReference type="RuleBase" id="RU003822"/>
    </source>
</evidence>
<dbReference type="Pfam" id="PF17655">
    <property type="entry name" value="IRK_C"/>
    <property type="match status" value="1"/>
</dbReference>
<proteinExistence type="inferred from homology"/>
<evidence type="ECO:0000256" key="3">
    <source>
        <dbReference type="ARBA" id="ARBA00022538"/>
    </source>
</evidence>
<dbReference type="SUPFAM" id="SSF81324">
    <property type="entry name" value="Voltage-gated potassium channels"/>
    <property type="match status" value="1"/>
</dbReference>
<feature type="domain" description="Inward rectifier potassium channel C-terminal" evidence="14">
    <location>
        <begin position="267"/>
        <end position="429"/>
    </location>
</feature>
<evidence type="ECO:0000313" key="15">
    <source>
        <dbReference type="Proteomes" id="UP001652621"/>
    </source>
</evidence>
<evidence type="ECO:0000313" key="16">
    <source>
        <dbReference type="RefSeq" id="XP_058987304.1"/>
    </source>
</evidence>
<dbReference type="SUPFAM" id="SSF81296">
    <property type="entry name" value="E set domains"/>
    <property type="match status" value="1"/>
</dbReference>
<dbReference type="Pfam" id="PF01007">
    <property type="entry name" value="IRK"/>
    <property type="match status" value="1"/>
</dbReference>
<evidence type="ECO:0000256" key="1">
    <source>
        <dbReference type="ARBA" id="ARBA00004141"/>
    </source>
</evidence>
<accession>A0ABM3VND4</accession>
<keyword evidence="15" id="KW-1185">Reference proteome</keyword>
<keyword evidence="2 11" id="KW-0813">Transport</keyword>
<comment type="subcellular location">
    <subcellularLocation>
        <location evidence="1 11">Membrane</location>
        <topology evidence="1 11">Multi-pass membrane protein</topology>
    </subcellularLocation>
</comment>
<evidence type="ECO:0000256" key="9">
    <source>
        <dbReference type="ARBA" id="ARBA00023136"/>
    </source>
</evidence>
<dbReference type="InterPro" id="IPR016449">
    <property type="entry name" value="K_chnl_inward-rec_Kir"/>
</dbReference>
<dbReference type="Gene3D" id="1.10.287.70">
    <property type="match status" value="1"/>
</dbReference>
<name>A0ABM3VND4_MUSDO</name>
<gene>
    <name evidence="16" type="primary">LOC101897737</name>
</gene>
<keyword evidence="9 12" id="KW-0472">Membrane</keyword>
<dbReference type="InterPro" id="IPR040445">
    <property type="entry name" value="Kir_TM"/>
</dbReference>
<sequence>MDGWLDMCVYAWPQRKKYSARNCSIRRRGKGESKYMAYKQVMHNNHPTKWLRIPLRKCYYPTFDIHMYICTYVCMYVYSILTTDWAGSTIELNTDLRRNEIDTFYNPPKPYRVIEKNGRENVIFKRLPEKSWRYIRDFVTTLIELDWKYMLAMFIGSYFLSWFVFAILSYMVAYSHGDLMYDEVTGERLGEGKDPCIIGVYDFTSTFIYSMETQTTIGYGEKYPSEECPETMFLFIMQIVCSIAIEGAMVSIIYAKTARPAKQITKMKFSNKAVICYRDGKLCLLFRVCDPREQHSIETKIRVYMIIDRPTKEGELIKTHAELQLENDGQQLIVWPDTVCHVIDENSPMRHFKCAKDLVNAQFELYVSIVGVSPATAQVTEARTSYIPREIFWGQRFVNIIKYDSQNERYEVDYSNFNTTISVDMMNFHEAIKERKED</sequence>
<evidence type="ECO:0000256" key="7">
    <source>
        <dbReference type="ARBA" id="ARBA00022989"/>
    </source>
</evidence>
<dbReference type="InterPro" id="IPR013518">
    <property type="entry name" value="K_chnl_inward-rec_Kir_cyto"/>
</dbReference>
<dbReference type="Proteomes" id="UP001652621">
    <property type="component" value="Unplaced"/>
</dbReference>
<keyword evidence="10 11" id="KW-0407">Ion channel</keyword>
<dbReference type="PRINTS" id="PR01320">
    <property type="entry name" value="KIRCHANNEL"/>
</dbReference>
<keyword evidence="3 11" id="KW-0633">Potassium transport</keyword>
<evidence type="ECO:0000256" key="6">
    <source>
        <dbReference type="ARBA" id="ARBA00022958"/>
    </source>
</evidence>
<keyword evidence="7 12" id="KW-1133">Transmembrane helix</keyword>